<dbReference type="EMBL" id="CANHGI010000006">
    <property type="protein sequence ID" value="CAI5455232.1"/>
    <property type="molecule type" value="Genomic_DNA"/>
</dbReference>
<accession>A0A9P1NBD3</accession>
<organism evidence="2 3">
    <name type="scientific">Caenorhabditis angaria</name>
    <dbReference type="NCBI Taxonomy" id="860376"/>
    <lineage>
        <taxon>Eukaryota</taxon>
        <taxon>Metazoa</taxon>
        <taxon>Ecdysozoa</taxon>
        <taxon>Nematoda</taxon>
        <taxon>Chromadorea</taxon>
        <taxon>Rhabditida</taxon>
        <taxon>Rhabditina</taxon>
        <taxon>Rhabditomorpha</taxon>
        <taxon>Rhabditoidea</taxon>
        <taxon>Rhabditidae</taxon>
        <taxon>Peloderinae</taxon>
        <taxon>Caenorhabditis</taxon>
    </lineage>
</organism>
<keyword evidence="1" id="KW-0812">Transmembrane</keyword>
<keyword evidence="1" id="KW-1133">Transmembrane helix</keyword>
<evidence type="ECO:0000256" key="1">
    <source>
        <dbReference type="SAM" id="Phobius"/>
    </source>
</evidence>
<keyword evidence="3" id="KW-1185">Reference proteome</keyword>
<feature type="transmembrane region" description="Helical" evidence="1">
    <location>
        <begin position="75"/>
        <end position="97"/>
    </location>
</feature>
<sequence length="98" mass="11429">MSDEIDIFEDALDDYDQTIVAHQPVQENDHNDDHIGAESSIYLIEVNCMDAFALIFTIMWSLYSFDWISFRAAEFFTIVLGSAVFGAWFNQTMFIFFY</sequence>
<evidence type="ECO:0000313" key="2">
    <source>
        <dbReference type="EMBL" id="CAI5455232.1"/>
    </source>
</evidence>
<evidence type="ECO:0000313" key="3">
    <source>
        <dbReference type="Proteomes" id="UP001152747"/>
    </source>
</evidence>
<name>A0A9P1NBD3_9PELO</name>
<proteinExistence type="predicted"/>
<reference evidence="2" key="1">
    <citation type="submission" date="2022-11" db="EMBL/GenBank/DDBJ databases">
        <authorList>
            <person name="Kikuchi T."/>
        </authorList>
    </citation>
    <scope>NUCLEOTIDE SEQUENCE</scope>
    <source>
        <strain evidence="2">PS1010</strain>
    </source>
</reference>
<dbReference type="AlphaFoldDB" id="A0A9P1NBD3"/>
<protein>
    <submittedName>
        <fullName evidence="2">Uncharacterized protein</fullName>
    </submittedName>
</protein>
<dbReference type="Proteomes" id="UP001152747">
    <property type="component" value="Unassembled WGS sequence"/>
</dbReference>
<gene>
    <name evidence="2" type="ORF">CAMP_LOCUS17869</name>
</gene>
<keyword evidence="1" id="KW-0472">Membrane</keyword>
<feature type="transmembrane region" description="Helical" evidence="1">
    <location>
        <begin position="41"/>
        <end position="63"/>
    </location>
</feature>
<comment type="caution">
    <text evidence="2">The sequence shown here is derived from an EMBL/GenBank/DDBJ whole genome shotgun (WGS) entry which is preliminary data.</text>
</comment>